<proteinExistence type="predicted"/>
<dbReference type="Gene3D" id="1.50.10.10">
    <property type="match status" value="2"/>
</dbReference>
<dbReference type="PANTHER" id="PTHR31616:SF0">
    <property type="entry name" value="GLUCAN 1,4-ALPHA-GLUCOSIDASE"/>
    <property type="match status" value="1"/>
</dbReference>
<evidence type="ECO:0000313" key="3">
    <source>
        <dbReference type="Proteomes" id="UP000050482"/>
    </source>
</evidence>
<protein>
    <recommendedName>
        <fullName evidence="1">GH15-like domain-containing protein</fullName>
    </recommendedName>
</protein>
<organism evidence="2 3">
    <name type="scientific">Alicyclobacillus ferrooxydans</name>
    <dbReference type="NCBI Taxonomy" id="471514"/>
    <lineage>
        <taxon>Bacteria</taxon>
        <taxon>Bacillati</taxon>
        <taxon>Bacillota</taxon>
        <taxon>Bacilli</taxon>
        <taxon>Bacillales</taxon>
        <taxon>Alicyclobacillaceae</taxon>
        <taxon>Alicyclobacillus</taxon>
    </lineage>
</organism>
<dbReference type="GO" id="GO:0004553">
    <property type="term" value="F:hydrolase activity, hydrolyzing O-glycosyl compounds"/>
    <property type="evidence" value="ECO:0007669"/>
    <property type="project" value="UniProtKB-ARBA"/>
</dbReference>
<dbReference type="PATRIC" id="fig|471514.4.peg.4170"/>
<accession>A0A0P9EZM9</accession>
<dbReference type="PANTHER" id="PTHR31616">
    <property type="entry name" value="TREHALASE"/>
    <property type="match status" value="1"/>
</dbReference>
<gene>
    <name evidence="2" type="ORF">AN477_05980</name>
</gene>
<keyword evidence="3" id="KW-1185">Reference proteome</keyword>
<feature type="domain" description="GH15-like" evidence="1">
    <location>
        <begin position="17"/>
        <end position="174"/>
    </location>
</feature>
<dbReference type="InterPro" id="IPR012341">
    <property type="entry name" value="6hp_glycosidase-like_sf"/>
</dbReference>
<dbReference type="InterPro" id="IPR008928">
    <property type="entry name" value="6-hairpin_glycosidase_sf"/>
</dbReference>
<reference evidence="2 3" key="1">
    <citation type="submission" date="2015-09" db="EMBL/GenBank/DDBJ databases">
        <title>Draft genome sequence of Alicyclobacillus ferrooxydans DSM 22381.</title>
        <authorList>
            <person name="Hemp J."/>
        </authorList>
    </citation>
    <scope>NUCLEOTIDE SEQUENCE [LARGE SCALE GENOMIC DNA]</scope>
    <source>
        <strain evidence="2 3">TC-34</strain>
    </source>
</reference>
<dbReference type="Pfam" id="PF00723">
    <property type="entry name" value="Glyco_hydro_15"/>
    <property type="match status" value="1"/>
</dbReference>
<dbReference type="AlphaFoldDB" id="A0A0P9EZM9"/>
<comment type="caution">
    <text evidence="2">The sequence shown here is derived from an EMBL/GenBank/DDBJ whole genome shotgun (WGS) entry which is preliminary data.</text>
</comment>
<dbReference type="EMBL" id="LJCO01000030">
    <property type="protein sequence ID" value="KPV44552.1"/>
    <property type="molecule type" value="Genomic_DNA"/>
</dbReference>
<dbReference type="SUPFAM" id="SSF48208">
    <property type="entry name" value="Six-hairpin glycosidases"/>
    <property type="match status" value="1"/>
</dbReference>
<sequence>MVQTRVQQVLDSLRLQNGLYVASPSDTYHYVWIRDNCYIALSELDENNGRFEQTYHALLDIFRRYEWKLSYHAVRRPQAVYEYVHPRYTAETGEEIWGPWGNAQNDAIGAFLFGMGEGMRKGHKMLRDETDRKIVTLLIQYLQTLEFWQDEDNGMWEESRELHASSIGACTAGLLSIKPYFPDAAAPIQNGMCKLFDLLPRESALHRYDLAQLSLIYPYRLLPHALSADLVEQVEHNLLREHGVIRYPGDLYYADQGQEAQWCMGLPWLGLCHAVLGDLDKAQEYLRWTERVMKKDGAIPELYLAKQHEPNENTPLGWAHSLYLILAKEIRALSGNITDSEPIEQA</sequence>
<evidence type="ECO:0000313" key="2">
    <source>
        <dbReference type="EMBL" id="KPV44552.1"/>
    </source>
</evidence>
<dbReference type="GO" id="GO:0005975">
    <property type="term" value="P:carbohydrate metabolic process"/>
    <property type="evidence" value="ECO:0007669"/>
    <property type="project" value="InterPro"/>
</dbReference>
<evidence type="ECO:0000259" key="1">
    <source>
        <dbReference type="Pfam" id="PF00723"/>
    </source>
</evidence>
<dbReference type="OrthoDB" id="5605254at2"/>
<dbReference type="InterPro" id="IPR011613">
    <property type="entry name" value="GH15-like"/>
</dbReference>
<dbReference type="STRING" id="471514.AN477_05980"/>
<dbReference type="Proteomes" id="UP000050482">
    <property type="component" value="Unassembled WGS sequence"/>
</dbReference>
<name>A0A0P9EZM9_9BACL</name>